<dbReference type="eggNOG" id="COG0784">
    <property type="taxonomic scope" value="Bacteria"/>
</dbReference>
<dbReference type="PANTHER" id="PTHR43228:SF1">
    <property type="entry name" value="TWO-COMPONENT RESPONSE REGULATOR ARR22"/>
    <property type="match status" value="1"/>
</dbReference>
<dbReference type="EMBL" id="GL883077">
    <property type="protein sequence ID" value="EGF93659.1"/>
    <property type="molecule type" value="Genomic_DNA"/>
</dbReference>
<feature type="domain" description="Response regulatory" evidence="3">
    <location>
        <begin position="8"/>
        <end position="127"/>
    </location>
</feature>
<organism evidence="4 5">
    <name type="scientific">Asticcacaulis biprosthecium C19</name>
    <dbReference type="NCBI Taxonomy" id="715226"/>
    <lineage>
        <taxon>Bacteria</taxon>
        <taxon>Pseudomonadati</taxon>
        <taxon>Pseudomonadota</taxon>
        <taxon>Alphaproteobacteria</taxon>
        <taxon>Caulobacterales</taxon>
        <taxon>Caulobacteraceae</taxon>
        <taxon>Asticcacaulis</taxon>
    </lineage>
</organism>
<protein>
    <submittedName>
        <fullName evidence="4">Response regulator</fullName>
    </submittedName>
</protein>
<sequence>MVGLQNCKILIVDSNAHMRQILETVLRGFGAKRIFSATSAEEADIAMERSEYDFILLDYVLEGGDGLAITRRVRAKEHHPNRFSPIIIISGSTERKRIEAARDAGINEVCVKPVVPKELFRKLVAVADYPRCFVLALNYKGPDRRRRSADTYTGEERRADRKAAQRSAMQSLDV</sequence>
<dbReference type="AlphaFoldDB" id="F4QGH8"/>
<dbReference type="InterPro" id="IPR001789">
    <property type="entry name" value="Sig_transdc_resp-reg_receiver"/>
</dbReference>
<keyword evidence="5" id="KW-1185">Reference proteome</keyword>
<feature type="modified residue" description="4-aspartylphosphate" evidence="1">
    <location>
        <position position="58"/>
    </location>
</feature>
<dbReference type="PROSITE" id="PS50110">
    <property type="entry name" value="RESPONSE_REGULATORY"/>
    <property type="match status" value="1"/>
</dbReference>
<dbReference type="Pfam" id="PF00072">
    <property type="entry name" value="Response_reg"/>
    <property type="match status" value="1"/>
</dbReference>
<proteinExistence type="predicted"/>
<dbReference type="GO" id="GO:0000160">
    <property type="term" value="P:phosphorelay signal transduction system"/>
    <property type="evidence" value="ECO:0007669"/>
    <property type="project" value="InterPro"/>
</dbReference>
<dbReference type="Proteomes" id="UP000006512">
    <property type="component" value="Unassembled WGS sequence"/>
</dbReference>
<dbReference type="PANTHER" id="PTHR43228">
    <property type="entry name" value="TWO-COMPONENT RESPONSE REGULATOR"/>
    <property type="match status" value="1"/>
</dbReference>
<dbReference type="HOGENOM" id="CLU_000445_69_12_5"/>
<evidence type="ECO:0000313" key="5">
    <source>
        <dbReference type="Proteomes" id="UP000006512"/>
    </source>
</evidence>
<dbReference type="Gene3D" id="3.40.50.2300">
    <property type="match status" value="1"/>
</dbReference>
<dbReference type="STRING" id="715226.ABI_21000"/>
<gene>
    <name evidence="4" type="ORF">ABI_21000</name>
</gene>
<evidence type="ECO:0000256" key="1">
    <source>
        <dbReference type="PROSITE-ProRule" id="PRU00169"/>
    </source>
</evidence>
<dbReference type="SUPFAM" id="SSF52172">
    <property type="entry name" value="CheY-like"/>
    <property type="match status" value="1"/>
</dbReference>
<evidence type="ECO:0000256" key="2">
    <source>
        <dbReference type="SAM" id="MobiDB-lite"/>
    </source>
</evidence>
<accession>F4QGH8</accession>
<dbReference type="OrthoDB" id="9786548at2"/>
<dbReference type="RefSeq" id="WP_006272860.1">
    <property type="nucleotide sequence ID" value="NZ_GL883077.1"/>
</dbReference>
<name>F4QGH8_9CAUL</name>
<feature type="region of interest" description="Disordered" evidence="2">
    <location>
        <begin position="144"/>
        <end position="174"/>
    </location>
</feature>
<feature type="compositionally biased region" description="Basic and acidic residues" evidence="2">
    <location>
        <begin position="154"/>
        <end position="163"/>
    </location>
</feature>
<evidence type="ECO:0000313" key="4">
    <source>
        <dbReference type="EMBL" id="EGF93659.1"/>
    </source>
</evidence>
<dbReference type="InterPro" id="IPR011006">
    <property type="entry name" value="CheY-like_superfamily"/>
</dbReference>
<dbReference type="CDD" id="cd17546">
    <property type="entry name" value="REC_hyHK_CKI1_RcsC-like"/>
    <property type="match status" value="1"/>
</dbReference>
<keyword evidence="1" id="KW-0597">Phosphoprotein</keyword>
<evidence type="ECO:0000259" key="3">
    <source>
        <dbReference type="PROSITE" id="PS50110"/>
    </source>
</evidence>
<dbReference type="InterPro" id="IPR052048">
    <property type="entry name" value="ST_Response_Regulator"/>
</dbReference>
<dbReference type="SMART" id="SM00448">
    <property type="entry name" value="REC"/>
    <property type="match status" value="1"/>
</dbReference>
<reference evidence="5" key="1">
    <citation type="submission" date="2011-03" db="EMBL/GenBank/DDBJ databases">
        <title>Draft genome sequence of Brevundimonas diminuta.</title>
        <authorList>
            <person name="Brown P.J.B."/>
            <person name="Buechlein A."/>
            <person name="Hemmerich C."/>
            <person name="Brun Y.V."/>
        </authorList>
    </citation>
    <scope>NUCLEOTIDE SEQUENCE [LARGE SCALE GENOMIC DNA]</scope>
    <source>
        <strain evidence="5">C19</strain>
    </source>
</reference>